<reference evidence="6" key="1">
    <citation type="submission" date="2016-11" db="UniProtKB">
        <authorList>
            <consortium name="WormBaseParasite"/>
        </authorList>
    </citation>
    <scope>IDENTIFICATION</scope>
</reference>
<dbReference type="Pfam" id="PF13300">
    <property type="entry name" value="DUF4078"/>
    <property type="match status" value="1"/>
</dbReference>
<feature type="compositionally biased region" description="Low complexity" evidence="4">
    <location>
        <begin position="221"/>
        <end position="232"/>
    </location>
</feature>
<dbReference type="Proteomes" id="UP000095280">
    <property type="component" value="Unplaced"/>
</dbReference>
<evidence type="ECO:0000256" key="1">
    <source>
        <dbReference type="ARBA" id="ARBA00022737"/>
    </source>
</evidence>
<dbReference type="InterPro" id="IPR001258">
    <property type="entry name" value="NHL_repeat"/>
</dbReference>
<keyword evidence="1" id="KW-0677">Repeat</keyword>
<dbReference type="Gene3D" id="2.120.10.30">
    <property type="entry name" value="TolB, C-terminal domain"/>
    <property type="match status" value="1"/>
</dbReference>
<name>A0A1I8GF92_9PLAT</name>
<dbReference type="SUPFAM" id="SSF63829">
    <property type="entry name" value="Calcium-dependent phosphotriesterase"/>
    <property type="match status" value="1"/>
</dbReference>
<sequence length="872" mass="97134">MLNRDSAHKPVSAAAAATGNLEFAAELAKQKSEVRASVASGSGVQTCRPIRELGGVQFIPGSRCANKRPLDKMSEAEQPARRDKDSNNDDNSCDDEAAKLRASRLSLIAKAALYESLARQTAEGEADAEEDRDGEIDDEAPLVDFVRQRQLERWRDLDKEYGVGHYRFSVDAAERAEQLAALNRRTEQTELAKRRRVEALEKRRDAAAARLERVRQRRGIAAPAPSMTSSSTDAEEAPPAIPEEIVVVEQQIEQGIKEIRRQVEAETKAESALSPWQQRQRQVQPQMSRRSSSDSSSLEAPPATPTPLCIICDQAAVALLRHRQDAESLRRLALDIQQQLQEVNHKFDLVQQNIDSFRSKVTGQLSGVLEAVRVCERDLEDVSSYKQEVATAEAAGDMAELLRLVQSMHESLGDLEADFERSERLLREQSDNEELQLRLLGQLERLVGICAGRSEEVDWSRDVAVTATSDKIDRNIAAERERMLEPMVFSHEVKLDDRVEYLAVCSDTSGFVCDRSGRVVPADSEGDGSEALPQPCILASFYHSRDHLLVLSVDGTQKLRCHCDIDWMKDIRGLYCDRQLLFIAQRDAVAVTDLSGRAVRRVRPHIEGFADIRGIGGNAASVFVSSGNKIAAFSKATWEIETVITLSQLPDAYLRNLTTHDNCILVTDRRHHQVHRVRIDTQQLVASLPSARSDLCQPWDVVVDRRGRLFVSEHYAHSVRALAADDGSLLWTLGTPGKSGSGDGKLGYPCGLAVVTGGPHEQLVVADCGSRLTRHCKNPLHKSPLYLHGQCDQVPAVSLIIDYDFEIDKQKDTSWQNWWRISEACKDLRKNRPSPISIPLGVCKTKSKNLKNITLGRGWSRERDFIVKNNGH</sequence>
<dbReference type="InterPro" id="IPR025066">
    <property type="entry name" value="CCDC174-like"/>
</dbReference>
<dbReference type="PROSITE" id="PS51125">
    <property type="entry name" value="NHL"/>
    <property type="match status" value="1"/>
</dbReference>
<keyword evidence="2" id="KW-0175">Coiled coil</keyword>
<evidence type="ECO:0000313" key="5">
    <source>
        <dbReference type="Proteomes" id="UP000095280"/>
    </source>
</evidence>
<feature type="region of interest" description="Disordered" evidence="4">
    <location>
        <begin position="268"/>
        <end position="304"/>
    </location>
</feature>
<feature type="repeat" description="NHL" evidence="3">
    <location>
        <begin position="682"/>
        <end position="725"/>
    </location>
</feature>
<evidence type="ECO:0000256" key="4">
    <source>
        <dbReference type="SAM" id="MobiDB-lite"/>
    </source>
</evidence>
<dbReference type="WBParaSite" id="maker-uti_cns_0001653-snap-gene-0.3-mRNA-1">
    <property type="protein sequence ID" value="maker-uti_cns_0001653-snap-gene-0.3-mRNA-1"/>
    <property type="gene ID" value="maker-uti_cns_0001653-snap-gene-0.3"/>
</dbReference>
<feature type="compositionally biased region" description="Acidic residues" evidence="4">
    <location>
        <begin position="124"/>
        <end position="140"/>
    </location>
</feature>
<evidence type="ECO:0000313" key="6">
    <source>
        <dbReference type="WBParaSite" id="maker-uti_cns_0001653-snap-gene-0.3-mRNA-1"/>
    </source>
</evidence>
<dbReference type="GO" id="GO:0005634">
    <property type="term" value="C:nucleus"/>
    <property type="evidence" value="ECO:0007669"/>
    <property type="project" value="TreeGrafter"/>
</dbReference>
<feature type="compositionally biased region" description="Basic and acidic residues" evidence="4">
    <location>
        <begin position="68"/>
        <end position="87"/>
    </location>
</feature>
<keyword evidence="5" id="KW-1185">Reference proteome</keyword>
<dbReference type="InterPro" id="IPR011042">
    <property type="entry name" value="6-blade_b-propeller_TolB-like"/>
</dbReference>
<proteinExistence type="predicted"/>
<feature type="region of interest" description="Disordered" evidence="4">
    <location>
        <begin position="64"/>
        <end position="94"/>
    </location>
</feature>
<dbReference type="AlphaFoldDB" id="A0A1I8GF92"/>
<protein>
    <submittedName>
        <fullName evidence="6">EF-hand domain-containing protein</fullName>
    </submittedName>
</protein>
<evidence type="ECO:0000256" key="2">
    <source>
        <dbReference type="ARBA" id="ARBA00023054"/>
    </source>
</evidence>
<feature type="compositionally biased region" description="Low complexity" evidence="4">
    <location>
        <begin position="277"/>
        <end position="297"/>
    </location>
</feature>
<feature type="region of interest" description="Disordered" evidence="4">
    <location>
        <begin position="120"/>
        <end position="140"/>
    </location>
</feature>
<accession>A0A1I8GF92</accession>
<evidence type="ECO:0000256" key="3">
    <source>
        <dbReference type="PROSITE-ProRule" id="PRU00504"/>
    </source>
</evidence>
<organism evidence="5 6">
    <name type="scientific">Macrostomum lignano</name>
    <dbReference type="NCBI Taxonomy" id="282301"/>
    <lineage>
        <taxon>Eukaryota</taxon>
        <taxon>Metazoa</taxon>
        <taxon>Spiralia</taxon>
        <taxon>Lophotrochozoa</taxon>
        <taxon>Platyhelminthes</taxon>
        <taxon>Rhabditophora</taxon>
        <taxon>Macrostomorpha</taxon>
        <taxon>Macrostomida</taxon>
        <taxon>Macrostomidae</taxon>
        <taxon>Macrostomum</taxon>
    </lineage>
</organism>
<dbReference type="PANTHER" id="PTHR15885">
    <property type="entry name" value="COILED-COIL DOMAIN-CONTAINING PROTEIN 174"/>
    <property type="match status" value="1"/>
</dbReference>
<feature type="region of interest" description="Disordered" evidence="4">
    <location>
        <begin position="211"/>
        <end position="239"/>
    </location>
</feature>
<dbReference type="PANTHER" id="PTHR15885:SF1">
    <property type="entry name" value="COILED-COIL DOMAIN-CONTAINING PROTEIN 174"/>
    <property type="match status" value="1"/>
</dbReference>